<gene>
    <name evidence="1" type="ORF">NM688_g5050</name>
</gene>
<organism evidence="1 2">
    <name type="scientific">Phlebia brevispora</name>
    <dbReference type="NCBI Taxonomy" id="194682"/>
    <lineage>
        <taxon>Eukaryota</taxon>
        <taxon>Fungi</taxon>
        <taxon>Dikarya</taxon>
        <taxon>Basidiomycota</taxon>
        <taxon>Agaricomycotina</taxon>
        <taxon>Agaricomycetes</taxon>
        <taxon>Polyporales</taxon>
        <taxon>Meruliaceae</taxon>
        <taxon>Phlebia</taxon>
    </lineage>
</organism>
<accession>A0ACC1T163</accession>
<sequence length="119" mass="13153">MKSGNRKGRKCTSANSSRKAAAHAATAKKFKLPKGRVSKSRLLELTAQLDTEMAELQAYNPQVQPVELSPTSRVEEGTQTKHSVAKRPQRLKRRCQDALALHTEQTFHATLTAIVYAPV</sequence>
<dbReference type="Proteomes" id="UP001148662">
    <property type="component" value="Unassembled WGS sequence"/>
</dbReference>
<proteinExistence type="predicted"/>
<evidence type="ECO:0000313" key="1">
    <source>
        <dbReference type="EMBL" id="KAJ3550560.1"/>
    </source>
</evidence>
<reference evidence="1" key="1">
    <citation type="submission" date="2022-07" db="EMBL/GenBank/DDBJ databases">
        <title>Genome Sequence of Phlebia brevispora.</title>
        <authorList>
            <person name="Buettner E."/>
        </authorList>
    </citation>
    <scope>NUCLEOTIDE SEQUENCE</scope>
    <source>
        <strain evidence="1">MPL23</strain>
    </source>
</reference>
<protein>
    <submittedName>
        <fullName evidence="1">Uncharacterized protein</fullName>
    </submittedName>
</protein>
<dbReference type="EMBL" id="JANHOG010000896">
    <property type="protein sequence ID" value="KAJ3550560.1"/>
    <property type="molecule type" value="Genomic_DNA"/>
</dbReference>
<name>A0ACC1T163_9APHY</name>
<comment type="caution">
    <text evidence="1">The sequence shown here is derived from an EMBL/GenBank/DDBJ whole genome shotgun (WGS) entry which is preliminary data.</text>
</comment>
<keyword evidence="2" id="KW-1185">Reference proteome</keyword>
<evidence type="ECO:0000313" key="2">
    <source>
        <dbReference type="Proteomes" id="UP001148662"/>
    </source>
</evidence>